<keyword evidence="3" id="KW-1185">Reference proteome</keyword>
<dbReference type="GeneID" id="78287701"/>
<evidence type="ECO:0000313" key="3">
    <source>
        <dbReference type="Proteomes" id="UP000198558"/>
    </source>
</evidence>
<evidence type="ECO:0000256" key="1">
    <source>
        <dbReference type="SAM" id="Coils"/>
    </source>
</evidence>
<sequence>MKLFRSENEILQKDKEKQLLEKERQEAEKKLREFYKDINFTNSEEDIKFLEKTRNFSKLLGKQLYTPDLPSSELKTSYAVTASLFLDFYILNQLSSSRKSIDTLVEQNKELNNKFDMLINQNKELENKFNTLIEQNKELNDKFDTLIETLKSK</sequence>
<feature type="coiled-coil region" evidence="1">
    <location>
        <begin position="3"/>
        <end position="44"/>
    </location>
</feature>
<keyword evidence="1" id="KW-0175">Coiled coil</keyword>
<protein>
    <submittedName>
        <fullName evidence="2">Uncharacterized protein</fullName>
    </submittedName>
</protein>
<proteinExistence type="predicted"/>
<evidence type="ECO:0000313" key="2">
    <source>
        <dbReference type="EMBL" id="SET25217.1"/>
    </source>
</evidence>
<organism evidence="2 3">
    <name type="scientific">Thomasclavelia cocleata</name>
    <dbReference type="NCBI Taxonomy" id="69824"/>
    <lineage>
        <taxon>Bacteria</taxon>
        <taxon>Bacillati</taxon>
        <taxon>Bacillota</taxon>
        <taxon>Erysipelotrichia</taxon>
        <taxon>Erysipelotrichales</taxon>
        <taxon>Coprobacillaceae</taxon>
        <taxon>Thomasclavelia</taxon>
    </lineage>
</organism>
<name>A0A1I0D019_9FIRM</name>
<feature type="coiled-coil region" evidence="1">
    <location>
        <begin position="94"/>
        <end position="142"/>
    </location>
</feature>
<dbReference type="RefSeq" id="WP_092352483.1">
    <property type="nucleotide sequence ID" value="NZ_FOIN01000004.1"/>
</dbReference>
<reference evidence="3" key="1">
    <citation type="submission" date="2016-10" db="EMBL/GenBank/DDBJ databases">
        <authorList>
            <person name="Varghese N."/>
            <person name="Submissions S."/>
        </authorList>
    </citation>
    <scope>NUCLEOTIDE SEQUENCE [LARGE SCALE GENOMIC DNA]</scope>
    <source>
        <strain evidence="3">DSM 1551</strain>
    </source>
</reference>
<gene>
    <name evidence="2" type="ORF">SAMN04489758_10481</name>
</gene>
<accession>A0A1I0D019</accession>
<dbReference type="Proteomes" id="UP000198558">
    <property type="component" value="Unassembled WGS sequence"/>
</dbReference>
<dbReference type="AlphaFoldDB" id="A0A1I0D019"/>
<dbReference type="EMBL" id="FOIN01000004">
    <property type="protein sequence ID" value="SET25217.1"/>
    <property type="molecule type" value="Genomic_DNA"/>
</dbReference>